<evidence type="ECO:0000313" key="7">
    <source>
        <dbReference type="Proteomes" id="UP001237642"/>
    </source>
</evidence>
<name>A0AAD8I9X4_9APIA</name>
<dbReference type="InterPro" id="IPR016024">
    <property type="entry name" value="ARM-type_fold"/>
</dbReference>
<accession>A0AAD8I9X4</accession>
<dbReference type="Pfam" id="PF03169">
    <property type="entry name" value="OPT"/>
    <property type="match status" value="1"/>
</dbReference>
<keyword evidence="4" id="KW-1133">Transmembrane helix</keyword>
<dbReference type="InterPro" id="IPR044282">
    <property type="entry name" value="ABAP1/ARIA"/>
</dbReference>
<evidence type="ECO:0000256" key="3">
    <source>
        <dbReference type="ARBA" id="ARBA00022692"/>
    </source>
</evidence>
<gene>
    <name evidence="6" type="ORF">POM88_026869</name>
</gene>
<evidence type="ECO:0000256" key="5">
    <source>
        <dbReference type="ARBA" id="ARBA00023136"/>
    </source>
</evidence>
<evidence type="ECO:0000256" key="2">
    <source>
        <dbReference type="ARBA" id="ARBA00022448"/>
    </source>
</evidence>
<keyword evidence="2" id="KW-0813">Transport</keyword>
<dbReference type="PANTHER" id="PTHR46710:SF1">
    <property type="entry name" value="ARM REPEAT PROTEIN INTERACTING WITH ABF2"/>
    <property type="match status" value="1"/>
</dbReference>
<comment type="caution">
    <text evidence="6">The sequence shown here is derived from an EMBL/GenBank/DDBJ whole genome shotgun (WGS) entry which is preliminary data.</text>
</comment>
<proteinExistence type="predicted"/>
<organism evidence="6 7">
    <name type="scientific">Heracleum sosnowskyi</name>
    <dbReference type="NCBI Taxonomy" id="360622"/>
    <lineage>
        <taxon>Eukaryota</taxon>
        <taxon>Viridiplantae</taxon>
        <taxon>Streptophyta</taxon>
        <taxon>Embryophyta</taxon>
        <taxon>Tracheophyta</taxon>
        <taxon>Spermatophyta</taxon>
        <taxon>Magnoliopsida</taxon>
        <taxon>eudicotyledons</taxon>
        <taxon>Gunneridae</taxon>
        <taxon>Pentapetalae</taxon>
        <taxon>asterids</taxon>
        <taxon>campanulids</taxon>
        <taxon>Apiales</taxon>
        <taxon>Apiaceae</taxon>
        <taxon>Apioideae</taxon>
        <taxon>apioid superclade</taxon>
        <taxon>Tordylieae</taxon>
        <taxon>Tordyliinae</taxon>
        <taxon>Heracleum</taxon>
    </lineage>
</organism>
<protein>
    <submittedName>
        <fullName evidence="6">Uncharacterized protein</fullName>
    </submittedName>
</protein>
<dbReference type="AlphaFoldDB" id="A0AAD8I9X4"/>
<dbReference type="Gene3D" id="1.25.10.10">
    <property type="entry name" value="Leucine-rich Repeat Variant"/>
    <property type="match status" value="1"/>
</dbReference>
<keyword evidence="7" id="KW-1185">Reference proteome</keyword>
<dbReference type="GO" id="GO:0016020">
    <property type="term" value="C:membrane"/>
    <property type="evidence" value="ECO:0007669"/>
    <property type="project" value="UniProtKB-SubCell"/>
</dbReference>
<dbReference type="EMBL" id="JAUIZM010000006">
    <property type="protein sequence ID" value="KAK1380125.1"/>
    <property type="molecule type" value="Genomic_DNA"/>
</dbReference>
<evidence type="ECO:0000256" key="4">
    <source>
        <dbReference type="ARBA" id="ARBA00022989"/>
    </source>
</evidence>
<dbReference type="Proteomes" id="UP001237642">
    <property type="component" value="Unassembled WGS sequence"/>
</dbReference>
<comment type="subcellular location">
    <subcellularLocation>
        <location evidence="1">Membrane</location>
        <topology evidence="1">Multi-pass membrane protein</topology>
    </subcellularLocation>
</comment>
<dbReference type="PANTHER" id="PTHR46710">
    <property type="entry name" value="ARM REPEAT PROTEIN INTERACTING WITH ABF2"/>
    <property type="match status" value="1"/>
</dbReference>
<reference evidence="6" key="2">
    <citation type="submission" date="2023-05" db="EMBL/GenBank/DDBJ databases">
        <authorList>
            <person name="Schelkunov M.I."/>
        </authorList>
    </citation>
    <scope>NUCLEOTIDE SEQUENCE</scope>
    <source>
        <strain evidence="6">Hsosn_3</strain>
        <tissue evidence="6">Leaf</tissue>
    </source>
</reference>
<reference evidence="6" key="1">
    <citation type="submission" date="2023-02" db="EMBL/GenBank/DDBJ databases">
        <title>Genome of toxic invasive species Heracleum sosnowskyi carries increased number of genes despite the absence of recent whole-genome duplications.</title>
        <authorList>
            <person name="Schelkunov M."/>
            <person name="Shtratnikova V."/>
            <person name="Makarenko M."/>
            <person name="Klepikova A."/>
            <person name="Omelchenko D."/>
            <person name="Novikova G."/>
            <person name="Obukhova E."/>
            <person name="Bogdanov V."/>
            <person name="Penin A."/>
            <person name="Logacheva M."/>
        </authorList>
    </citation>
    <scope>NUCLEOTIDE SEQUENCE</scope>
    <source>
        <strain evidence="6">Hsosn_3</strain>
        <tissue evidence="6">Leaf</tissue>
    </source>
</reference>
<evidence type="ECO:0000313" key="6">
    <source>
        <dbReference type="EMBL" id="KAK1380125.1"/>
    </source>
</evidence>
<keyword evidence="3" id="KW-0812">Transmembrane</keyword>
<dbReference type="SUPFAM" id="SSF48371">
    <property type="entry name" value="ARM repeat"/>
    <property type="match status" value="1"/>
</dbReference>
<dbReference type="GO" id="GO:0035673">
    <property type="term" value="F:oligopeptide transmembrane transporter activity"/>
    <property type="evidence" value="ECO:0007669"/>
    <property type="project" value="InterPro"/>
</dbReference>
<dbReference type="InterPro" id="IPR004813">
    <property type="entry name" value="OPT"/>
</dbReference>
<keyword evidence="5" id="KW-0472">Membrane</keyword>
<evidence type="ECO:0000256" key="1">
    <source>
        <dbReference type="ARBA" id="ARBA00004141"/>
    </source>
</evidence>
<sequence length="189" mass="20984">MIIDYKLIYPSGTATAHLINSFHTPQGAKLAKKQVKALGKFLSFSFLWGFFQWFYTAGSDCGFASFPSLGLKAYENRIHTTKLHNAAFALYGLAYNEDNVVDLIVVGGVQKLQGGEFLVQVLSHLLYLMRVSERSVQRRIALALAHLCSPDDQSSIFVDRNGLDCLLELLLSSDLKLQRVASVALHKFG</sequence>
<dbReference type="InterPro" id="IPR011989">
    <property type="entry name" value="ARM-like"/>
</dbReference>